<dbReference type="Proteomes" id="UP000011124">
    <property type="component" value="Chromosome"/>
</dbReference>
<keyword evidence="5" id="KW-1185">Reference proteome</keyword>
<sequence length="87" mass="10167">MPKEDYGELGNQLAHAKTKEEFVAIGMQLFQTPAFKKKQEDVLSKEWERRQNKGGTKHRRKKHLILLFWLMGAVLIVSFICLSLLHM</sequence>
<dbReference type="Proteomes" id="UP000003505">
    <property type="component" value="Unassembled WGS sequence"/>
</dbReference>
<dbReference type="EMBL" id="CP002637">
    <property type="protein sequence ID" value="AEC00317.1"/>
    <property type="molecule type" value="Genomic_DNA"/>
</dbReference>
<organism evidence="3 4">
    <name type="scientific">Selenomonas sputigena (strain ATCC 35185 / DSM 20758 / CCUG 44933 / VPI D19B-28)</name>
    <dbReference type="NCBI Taxonomy" id="546271"/>
    <lineage>
        <taxon>Bacteria</taxon>
        <taxon>Bacillati</taxon>
        <taxon>Bacillota</taxon>
        <taxon>Negativicutes</taxon>
        <taxon>Selenomonadales</taxon>
        <taxon>Selenomonadaceae</taxon>
        <taxon>Selenomonas</taxon>
    </lineage>
</organism>
<gene>
    <name evidence="2" type="ordered locus">Selsp_1358</name>
    <name evidence="3" type="ORF">SELSPUOL_00863</name>
</gene>
<protein>
    <submittedName>
        <fullName evidence="3">Uncharacterized protein</fullName>
    </submittedName>
</protein>
<reference evidence="3 4" key="1">
    <citation type="submission" date="2009-09" db="EMBL/GenBank/DDBJ databases">
        <authorList>
            <person name="Weinstock G."/>
            <person name="Sodergren E."/>
            <person name="Clifton S."/>
            <person name="Fulton L."/>
            <person name="Fulton B."/>
            <person name="Courtney L."/>
            <person name="Fronick C."/>
            <person name="Harrison M."/>
            <person name="Strong C."/>
            <person name="Farmer C."/>
            <person name="Delahaunty K."/>
            <person name="Markovic C."/>
            <person name="Hall O."/>
            <person name="Minx P."/>
            <person name="Tomlinson C."/>
            <person name="Mitreva M."/>
            <person name="Nelson J."/>
            <person name="Hou S."/>
            <person name="Wollam A."/>
            <person name="Pepin K.H."/>
            <person name="Johnson M."/>
            <person name="Bhonagiri V."/>
            <person name="Nash W.E."/>
            <person name="Warren W."/>
            <person name="Chinwalla A."/>
            <person name="Mardis E.R."/>
            <person name="Wilson R.K."/>
        </authorList>
    </citation>
    <scope>NUCLEOTIDE SEQUENCE [LARGE SCALE GENOMIC DNA]</scope>
    <source>
        <strain evidence="3">ATCC 35185</strain>
        <strain evidence="4">ATCC 35185 / DSM 20758 / VPI D19B-28</strain>
    </source>
</reference>
<evidence type="ECO:0000313" key="4">
    <source>
        <dbReference type="Proteomes" id="UP000003505"/>
    </source>
</evidence>
<dbReference type="RefSeq" id="WP_006192039.1">
    <property type="nucleotide sequence ID" value="NC_015437.1"/>
</dbReference>
<evidence type="ECO:0000313" key="5">
    <source>
        <dbReference type="Proteomes" id="UP000011124"/>
    </source>
</evidence>
<evidence type="ECO:0000313" key="2">
    <source>
        <dbReference type="EMBL" id="AEC00317.1"/>
    </source>
</evidence>
<dbReference type="AlphaFoldDB" id="C9LU56"/>
<feature type="transmembrane region" description="Helical" evidence="1">
    <location>
        <begin position="64"/>
        <end position="85"/>
    </location>
</feature>
<dbReference type="STRING" id="546271.Selsp_1358"/>
<keyword evidence="1" id="KW-1133">Transmembrane helix</keyword>
<keyword evidence="1" id="KW-0812">Transmembrane</keyword>
<keyword evidence="1" id="KW-0472">Membrane</keyword>
<dbReference type="EMBL" id="ACKP02000015">
    <property type="protein sequence ID" value="EEX77587.1"/>
    <property type="molecule type" value="Genomic_DNA"/>
</dbReference>
<dbReference type="HOGENOM" id="CLU_2481538_0_0_9"/>
<evidence type="ECO:0000313" key="3">
    <source>
        <dbReference type="EMBL" id="EEX77587.1"/>
    </source>
</evidence>
<reference evidence="2 5" key="2">
    <citation type="submission" date="2011-04" db="EMBL/GenBank/DDBJ databases">
        <title>The complete genome of Selenomonas sputigena DSM 20758.</title>
        <authorList>
            <consortium name="US DOE Joint Genome Institute (JGI-PGF)"/>
            <person name="Lucas S."/>
            <person name="Copeland A."/>
            <person name="Lapidus A."/>
            <person name="Bruce D."/>
            <person name="Goodwin L."/>
            <person name="Pitluck S."/>
            <person name="Peters L."/>
            <person name="Kyrpides N."/>
            <person name="Mavromatis K."/>
            <person name="Ivanova N."/>
            <person name="Ovchinnikova G."/>
            <person name="Teshima H."/>
            <person name="Detter J.C."/>
            <person name="Tapia R."/>
            <person name="Han C."/>
            <person name="Land M."/>
            <person name="Hauser L."/>
            <person name="Markowitz V."/>
            <person name="Cheng J.-F."/>
            <person name="Hugenholtz P."/>
            <person name="Woyke T."/>
            <person name="Wu D."/>
            <person name="Gronow S."/>
            <person name="Wellnitz S."/>
            <person name="Schneider S."/>
            <person name="Klenk H.-P."/>
            <person name="Eisen J.A."/>
        </authorList>
    </citation>
    <scope>NUCLEOTIDE SEQUENCE [LARGE SCALE GENOMIC DNA]</scope>
    <source>
        <strain evidence="2">ATCC 35185</strain>
        <strain evidence="5">ATCC 35185 / DSM 20758 / VPI D19B-28</strain>
    </source>
</reference>
<name>C9LU56_SELS3</name>
<accession>C9LU56</accession>
<proteinExistence type="predicted"/>
<evidence type="ECO:0000256" key="1">
    <source>
        <dbReference type="SAM" id="Phobius"/>
    </source>
</evidence>
<dbReference type="KEGG" id="ssg:Selsp_1358"/>